<keyword evidence="5" id="KW-0812">Transmembrane</keyword>
<evidence type="ECO:0000256" key="2">
    <source>
        <dbReference type="ARBA" id="ARBA00022525"/>
    </source>
</evidence>
<evidence type="ECO:0000256" key="3">
    <source>
        <dbReference type="ARBA" id="ARBA00022729"/>
    </source>
</evidence>
<protein>
    <submittedName>
        <fullName evidence="7">SpaA isopeptide-forming pilin-related protein</fullName>
    </submittedName>
</protein>
<dbReference type="PANTHER" id="PTHR36108">
    <property type="entry name" value="COLOSSIN-B-RELATED"/>
    <property type="match status" value="1"/>
</dbReference>
<keyword evidence="5" id="KW-1133">Transmembrane helix</keyword>
<dbReference type="Pfam" id="PF17802">
    <property type="entry name" value="SpaA"/>
    <property type="match status" value="3"/>
</dbReference>
<dbReference type="InterPro" id="IPR041033">
    <property type="entry name" value="SpaA_PFL_dom_1"/>
</dbReference>
<dbReference type="CDD" id="cd00198">
    <property type="entry name" value="vWFA"/>
    <property type="match status" value="1"/>
</dbReference>
<evidence type="ECO:0000313" key="7">
    <source>
        <dbReference type="EMBL" id="MDT2809063.1"/>
    </source>
</evidence>
<keyword evidence="2" id="KW-0964">Secreted</keyword>
<dbReference type="SUPFAM" id="SSF53300">
    <property type="entry name" value="vWA-like"/>
    <property type="match status" value="1"/>
</dbReference>
<organism evidence="7 8">
    <name type="scientific">Enterococcus asini</name>
    <dbReference type="NCBI Taxonomy" id="57732"/>
    <lineage>
        <taxon>Bacteria</taxon>
        <taxon>Bacillati</taxon>
        <taxon>Bacillota</taxon>
        <taxon>Bacilli</taxon>
        <taxon>Lactobacillales</taxon>
        <taxon>Enterococcaceae</taxon>
        <taxon>Enterococcus</taxon>
    </lineage>
</organism>
<comment type="caution">
    <text evidence="7">The sequence shown here is derived from an EMBL/GenBank/DDBJ whole genome shotgun (WGS) entry which is preliminary data.</text>
</comment>
<feature type="region of interest" description="Disordered" evidence="4">
    <location>
        <begin position="173"/>
        <end position="246"/>
    </location>
</feature>
<dbReference type="EMBL" id="JARQBJ010000001">
    <property type="protein sequence ID" value="MDT2809063.1"/>
    <property type="molecule type" value="Genomic_DNA"/>
</dbReference>
<dbReference type="Gene3D" id="2.60.40.10">
    <property type="entry name" value="Immunoglobulins"/>
    <property type="match status" value="3"/>
</dbReference>
<evidence type="ECO:0000313" key="8">
    <source>
        <dbReference type="Proteomes" id="UP001256711"/>
    </source>
</evidence>
<proteinExistence type="inferred from homology"/>
<dbReference type="InterPro" id="IPR049319">
    <property type="entry name" value="GBS104-like_Ig"/>
</dbReference>
<dbReference type="InterPro" id="IPR013783">
    <property type="entry name" value="Ig-like_fold"/>
</dbReference>
<dbReference type="Proteomes" id="UP001256711">
    <property type="component" value="Unassembled WGS sequence"/>
</dbReference>
<gene>
    <name evidence="7" type="ORF">P7H43_00945</name>
</gene>
<accession>A0AAW8TZ96</accession>
<comment type="similarity">
    <text evidence="1">Belongs to the serine-aspartate repeat-containing protein (SDr) family.</text>
</comment>
<feature type="compositionally biased region" description="Polar residues" evidence="4">
    <location>
        <begin position="297"/>
        <end position="319"/>
    </location>
</feature>
<dbReference type="SMART" id="SM00327">
    <property type="entry name" value="VWA"/>
    <property type="match status" value="1"/>
</dbReference>
<reference evidence="7" key="1">
    <citation type="submission" date="2023-03" db="EMBL/GenBank/DDBJ databases">
        <authorList>
            <person name="Shen W."/>
            <person name="Cai J."/>
        </authorList>
    </citation>
    <scope>NUCLEOTIDE SEQUENCE</scope>
    <source>
        <strain evidence="7">B226-2</strain>
    </source>
</reference>
<dbReference type="Pfam" id="PF21426">
    <property type="entry name" value="GBS104-like_Ig"/>
    <property type="match status" value="1"/>
</dbReference>
<dbReference type="RefSeq" id="WP_311834834.1">
    <property type="nucleotide sequence ID" value="NZ_JARQBJ010000001.1"/>
</dbReference>
<feature type="domain" description="VWFA" evidence="6">
    <location>
        <begin position="389"/>
        <end position="636"/>
    </location>
</feature>
<sequence>MVKRHKRSLTLAALVLLLAQVFLMTFCNITAIAVTKEESSGSLFDNEFGNASVSYEETSAERLKWTIHLTKATQETATRFMLEITGDGQAVTPENVQVLTKSNPTMSFAAGNGAGQITAGMAETAATTAGSAAITFDTNRNYTAMTVKPKLIADVNPETDLLAGNTGKSFTIPQVATSESTSENSGVAVSEAPVSESSATEATSSTEVAVSETTSFTEQEGTTDSTEVTGGGDEAVISTEESETTAESILDEVSGAPQYSGFVSLTGAELLADPLDPFKYYDSSNDAGIYPKHESNKYSQSGSEIKNSDNIRNYNYGSSEKTETAQDDVAIYDTSKNGLDLQTGYHEYGSDATGHLNTKKTVMPTDDPNTFQVQLDTIGDAIRPLVKVDIVLVLDKSWSMMNTSPTRWSQLQTAVNTFSTNILKENEITDAESGENRIQIGMVGFSSDGGNQIARADVASFSDLNGTNLTNGFTSDADNLTNHPIYKQTPGSSGTPTFIGVDAGLALLHNTNAGARDDAKKVLITITDGSPTFRPGDGYSLDSSTKSNINSSKTLRYTSHDVEGNGRQIEPNRQPTIDFVKDKYAENPDSFFYSIGFDTDDDANEVVEALGPNGAYAASSVDSLVTALKNSVAESVYTIANATVTDPMSTYVTLDEDSIKKEALYLSDDGEISTGNYPFAKDINVIPSGTKIVMNNMILGYDTSGRQGYRITYNVTLNEEYRDGTFYPTNEMTYLANGNGKNVYYAVPSVRVAPEPVDVQFTKTNESGKELIGAQFKLTSLTDETVTYESNVTGDDGIVKFEDVVPGDYKLTEIKTPTGYQTISPIQVRVSKEGTITRLDGGELLEQVKNTLKPIDVSLHKTDEKGNALTGATFVLKDKDGKEFPFTADTNGLHQLDGITSGEYELFETVAPDGYQVLGKIGDLVIDDYGVPTFTPDPNLNQNISASLNPDSKDSVSIILSDITNVLKPFDLTVNKTDDQKKALEGAEFTLTKEGDDSFKIVLPGENGSPTSKFEFKNLAPGTYFLEETDAPDGYRKLATPIKIIIDEFGKVTIDSVEQEDVLIDGTDNNQITLTVANDPKAPLPSTGGPGTLIFSLIGMLALGATGLYFYFRKDQEVA</sequence>
<keyword evidence="3" id="KW-0732">Signal</keyword>
<feature type="compositionally biased region" description="Polar residues" evidence="4">
    <location>
        <begin position="216"/>
        <end position="228"/>
    </location>
</feature>
<feature type="compositionally biased region" description="Polar residues" evidence="4">
    <location>
        <begin position="173"/>
        <end position="185"/>
    </location>
</feature>
<evidence type="ECO:0000259" key="6">
    <source>
        <dbReference type="PROSITE" id="PS50234"/>
    </source>
</evidence>
<feature type="compositionally biased region" description="Low complexity" evidence="4">
    <location>
        <begin position="187"/>
        <end position="215"/>
    </location>
</feature>
<feature type="transmembrane region" description="Helical" evidence="5">
    <location>
        <begin position="1093"/>
        <end position="1112"/>
    </location>
</feature>
<dbReference type="InterPro" id="IPR002035">
    <property type="entry name" value="VWF_A"/>
</dbReference>
<name>A0AAW8TZ96_9ENTE</name>
<dbReference type="PANTHER" id="PTHR36108:SF13">
    <property type="entry name" value="COLOSSIN-B-RELATED"/>
    <property type="match status" value="1"/>
</dbReference>
<evidence type="ECO:0000256" key="1">
    <source>
        <dbReference type="ARBA" id="ARBA00007257"/>
    </source>
</evidence>
<keyword evidence="5" id="KW-0472">Membrane</keyword>
<dbReference type="SUPFAM" id="SSF49478">
    <property type="entry name" value="Cna protein B-type domain"/>
    <property type="match status" value="2"/>
</dbReference>
<dbReference type="Pfam" id="PF00092">
    <property type="entry name" value="VWA"/>
    <property type="match status" value="1"/>
</dbReference>
<dbReference type="AlphaFoldDB" id="A0AAW8TZ96"/>
<dbReference type="PROSITE" id="PS50234">
    <property type="entry name" value="VWFA"/>
    <property type="match status" value="1"/>
</dbReference>
<dbReference type="Gene3D" id="2.60.40.2110">
    <property type="match status" value="1"/>
</dbReference>
<dbReference type="InterPro" id="IPR036465">
    <property type="entry name" value="vWFA_dom_sf"/>
</dbReference>
<evidence type="ECO:0000256" key="5">
    <source>
        <dbReference type="SAM" id="Phobius"/>
    </source>
</evidence>
<feature type="region of interest" description="Disordered" evidence="4">
    <location>
        <begin position="292"/>
        <end position="323"/>
    </location>
</feature>
<evidence type="ECO:0000256" key="4">
    <source>
        <dbReference type="SAM" id="MobiDB-lite"/>
    </source>
</evidence>
<dbReference type="NCBIfam" id="TIGR01167">
    <property type="entry name" value="LPXTG_anchor"/>
    <property type="match status" value="1"/>
</dbReference>
<dbReference type="Gene3D" id="3.40.50.410">
    <property type="entry name" value="von Willebrand factor, type A domain"/>
    <property type="match status" value="1"/>
</dbReference>